<dbReference type="PANTHER" id="PTHR30289">
    <property type="entry name" value="UNCHARACTERIZED PROTEIN YBCL-RELATED"/>
    <property type="match status" value="1"/>
</dbReference>
<dbReference type="SUPFAM" id="SSF49777">
    <property type="entry name" value="PEBP-like"/>
    <property type="match status" value="1"/>
</dbReference>
<protein>
    <recommendedName>
        <fullName evidence="4">Phosphatidylethanolamine-binding protein</fullName>
    </recommendedName>
</protein>
<dbReference type="EMBL" id="JALJOV010000099">
    <property type="protein sequence ID" value="KAK9867258.1"/>
    <property type="molecule type" value="Genomic_DNA"/>
</dbReference>
<name>A0AAW1TEP1_9CHLO</name>
<dbReference type="InterPro" id="IPR005247">
    <property type="entry name" value="YbhB_YbcL/LppC-like"/>
</dbReference>
<evidence type="ECO:0000313" key="3">
    <source>
        <dbReference type="Proteomes" id="UP001485043"/>
    </source>
</evidence>
<evidence type="ECO:0000313" key="2">
    <source>
        <dbReference type="EMBL" id="KAK9867258.1"/>
    </source>
</evidence>
<dbReference type="Proteomes" id="UP001485043">
    <property type="component" value="Unassembled WGS sequence"/>
</dbReference>
<evidence type="ECO:0000256" key="1">
    <source>
        <dbReference type="SAM" id="MobiDB-lite"/>
    </source>
</evidence>
<proteinExistence type="predicted"/>
<dbReference type="CDD" id="cd00865">
    <property type="entry name" value="PEBP_bact_arch"/>
    <property type="match status" value="1"/>
</dbReference>
<sequence>MGYVTSGSSELSSTRPIAGPPFQETAANNFRLFRQRLSQKNDALSIVLVGPRSSSQNCPTGEGGLALNQPGLREAPDTISLTSSSFSEGGHLLQQYAATSIGGKDISPPLAWSNLPPGTLELVLILEDPDAPICFAPIHLVASNIPPSPSSLPEGALCKGAQGQALILGKGTFGRFGYHGPRPPNGHGPHKYIFQIYALGKALSCPRTSSLKTIIPAMAGHVLARGTLTGIFERV</sequence>
<organism evidence="2 3">
    <name type="scientific">Apatococcus fuscideae</name>
    <dbReference type="NCBI Taxonomy" id="2026836"/>
    <lineage>
        <taxon>Eukaryota</taxon>
        <taxon>Viridiplantae</taxon>
        <taxon>Chlorophyta</taxon>
        <taxon>core chlorophytes</taxon>
        <taxon>Trebouxiophyceae</taxon>
        <taxon>Chlorellales</taxon>
        <taxon>Chlorellaceae</taxon>
        <taxon>Apatococcus</taxon>
    </lineage>
</organism>
<accession>A0AAW1TEP1</accession>
<comment type="caution">
    <text evidence="2">The sequence shown here is derived from an EMBL/GenBank/DDBJ whole genome shotgun (WGS) entry which is preliminary data.</text>
</comment>
<dbReference type="PANTHER" id="PTHR30289:SF1">
    <property type="entry name" value="PEBP (PHOSPHATIDYLETHANOLAMINE-BINDING PROTEIN) FAMILY PROTEIN"/>
    <property type="match status" value="1"/>
</dbReference>
<dbReference type="Pfam" id="PF01161">
    <property type="entry name" value="PBP"/>
    <property type="match status" value="1"/>
</dbReference>
<dbReference type="NCBIfam" id="TIGR00481">
    <property type="entry name" value="YbhB/YbcL family Raf kinase inhibitor-like protein"/>
    <property type="match status" value="1"/>
</dbReference>
<dbReference type="Gene3D" id="3.90.280.10">
    <property type="entry name" value="PEBP-like"/>
    <property type="match status" value="1"/>
</dbReference>
<gene>
    <name evidence="2" type="ORF">WJX84_011595</name>
</gene>
<dbReference type="InterPro" id="IPR008914">
    <property type="entry name" value="PEBP"/>
</dbReference>
<feature type="compositionally biased region" description="Polar residues" evidence="1">
    <location>
        <begin position="1"/>
        <end position="15"/>
    </location>
</feature>
<keyword evidence="3" id="KW-1185">Reference proteome</keyword>
<evidence type="ECO:0008006" key="4">
    <source>
        <dbReference type="Google" id="ProtNLM"/>
    </source>
</evidence>
<dbReference type="AlphaFoldDB" id="A0AAW1TEP1"/>
<dbReference type="InterPro" id="IPR036610">
    <property type="entry name" value="PEBP-like_sf"/>
</dbReference>
<feature type="region of interest" description="Disordered" evidence="1">
    <location>
        <begin position="1"/>
        <end position="22"/>
    </location>
</feature>
<reference evidence="2 3" key="1">
    <citation type="journal article" date="2024" name="Nat. Commun.">
        <title>Phylogenomics reveals the evolutionary origins of lichenization in chlorophyte algae.</title>
        <authorList>
            <person name="Puginier C."/>
            <person name="Libourel C."/>
            <person name="Otte J."/>
            <person name="Skaloud P."/>
            <person name="Haon M."/>
            <person name="Grisel S."/>
            <person name="Petersen M."/>
            <person name="Berrin J.G."/>
            <person name="Delaux P.M."/>
            <person name="Dal Grande F."/>
            <person name="Keller J."/>
        </authorList>
    </citation>
    <scope>NUCLEOTIDE SEQUENCE [LARGE SCALE GENOMIC DNA]</scope>
    <source>
        <strain evidence="2 3">SAG 2523</strain>
    </source>
</reference>